<evidence type="ECO:0000259" key="3">
    <source>
        <dbReference type="PROSITE" id="PS51866"/>
    </source>
</evidence>
<organism evidence="4 5">
    <name type="scientific">Desulfurispira natronophila</name>
    <dbReference type="NCBI Taxonomy" id="682562"/>
    <lineage>
        <taxon>Bacteria</taxon>
        <taxon>Pseudomonadati</taxon>
        <taxon>Chrysiogenota</taxon>
        <taxon>Chrysiogenia</taxon>
        <taxon>Chrysiogenales</taxon>
        <taxon>Chrysiogenaceae</taxon>
        <taxon>Desulfurispira</taxon>
    </lineage>
</organism>
<proteinExistence type="predicted"/>
<dbReference type="Pfam" id="PF03459">
    <property type="entry name" value="TOBE"/>
    <property type="match status" value="2"/>
</dbReference>
<keyword evidence="1 2" id="KW-0500">Molybdenum</keyword>
<evidence type="ECO:0000313" key="4">
    <source>
        <dbReference type="EMBL" id="MBB5022271.1"/>
    </source>
</evidence>
<reference evidence="4 5" key="1">
    <citation type="submission" date="2020-08" db="EMBL/GenBank/DDBJ databases">
        <title>Genomic Encyclopedia of Type Strains, Phase IV (KMG-IV): sequencing the most valuable type-strain genomes for metagenomic binning, comparative biology and taxonomic classification.</title>
        <authorList>
            <person name="Goeker M."/>
        </authorList>
    </citation>
    <scope>NUCLEOTIDE SEQUENCE [LARGE SCALE GENOMIC DNA]</scope>
    <source>
        <strain evidence="4 5">DSM 22071</strain>
    </source>
</reference>
<evidence type="ECO:0000256" key="2">
    <source>
        <dbReference type="PROSITE-ProRule" id="PRU01213"/>
    </source>
</evidence>
<dbReference type="EMBL" id="JACHID010000009">
    <property type="protein sequence ID" value="MBB5022271.1"/>
    <property type="molecule type" value="Genomic_DNA"/>
</dbReference>
<evidence type="ECO:0000256" key="1">
    <source>
        <dbReference type="ARBA" id="ARBA00022505"/>
    </source>
</evidence>
<dbReference type="Gene3D" id="2.40.50.100">
    <property type="match status" value="2"/>
</dbReference>
<dbReference type="InterPro" id="IPR008995">
    <property type="entry name" value="Mo/tungstate-bd_C_term_dom"/>
</dbReference>
<dbReference type="AlphaFoldDB" id="A0A7W7Y549"/>
<dbReference type="InterPro" id="IPR005116">
    <property type="entry name" value="Transp-assoc_OB_typ1"/>
</dbReference>
<dbReference type="GO" id="GO:0015689">
    <property type="term" value="P:molybdate ion transport"/>
    <property type="evidence" value="ECO:0007669"/>
    <property type="project" value="InterPro"/>
</dbReference>
<accession>A0A7W7Y549</accession>
<name>A0A7W7Y549_9BACT</name>
<dbReference type="SUPFAM" id="SSF50331">
    <property type="entry name" value="MOP-like"/>
    <property type="match status" value="1"/>
</dbReference>
<dbReference type="PROSITE" id="PS51866">
    <property type="entry name" value="MOP"/>
    <property type="match status" value="1"/>
</dbReference>
<sequence length="133" mass="14384">MNTLTGTISAIDSDGSLCLVDIEVAGQRTMSALVVETPGRCPWLHQGNKVEVLFKETEVSIARNLSGDISLRNRLPATVAAVRSEGMLAEISLDFAGQQIDSIITSRSARRMELQVGDRVEWLVKANEISLSG</sequence>
<keyword evidence="5" id="KW-1185">Reference proteome</keyword>
<feature type="domain" description="Mop" evidence="3">
    <location>
        <begin position="68"/>
        <end position="133"/>
    </location>
</feature>
<dbReference type="RefSeq" id="WP_183732479.1">
    <property type="nucleotide sequence ID" value="NZ_JACHID010000009.1"/>
</dbReference>
<dbReference type="InterPro" id="IPR004606">
    <property type="entry name" value="Mop_domain"/>
</dbReference>
<dbReference type="Proteomes" id="UP000528322">
    <property type="component" value="Unassembled WGS sequence"/>
</dbReference>
<evidence type="ECO:0000313" key="5">
    <source>
        <dbReference type="Proteomes" id="UP000528322"/>
    </source>
</evidence>
<comment type="caution">
    <text evidence="4">The sequence shown here is derived from an EMBL/GenBank/DDBJ whole genome shotgun (WGS) entry which is preliminary data.</text>
</comment>
<gene>
    <name evidence="4" type="ORF">HNR37_001603</name>
</gene>
<protein>
    <submittedName>
        <fullName evidence="4">Molybdopterin-binding protein</fullName>
    </submittedName>
</protein>